<keyword evidence="2" id="KW-1185">Reference proteome</keyword>
<comment type="caution">
    <text evidence="1">The sequence shown here is derived from an EMBL/GenBank/DDBJ whole genome shotgun (WGS) entry which is preliminary data.</text>
</comment>
<evidence type="ECO:0000313" key="1">
    <source>
        <dbReference type="EMBL" id="KAJ8915883.1"/>
    </source>
</evidence>
<organism evidence="1 2">
    <name type="scientific">Exocentrus adspersus</name>
    <dbReference type="NCBI Taxonomy" id="1586481"/>
    <lineage>
        <taxon>Eukaryota</taxon>
        <taxon>Metazoa</taxon>
        <taxon>Ecdysozoa</taxon>
        <taxon>Arthropoda</taxon>
        <taxon>Hexapoda</taxon>
        <taxon>Insecta</taxon>
        <taxon>Pterygota</taxon>
        <taxon>Neoptera</taxon>
        <taxon>Endopterygota</taxon>
        <taxon>Coleoptera</taxon>
        <taxon>Polyphaga</taxon>
        <taxon>Cucujiformia</taxon>
        <taxon>Chrysomeloidea</taxon>
        <taxon>Cerambycidae</taxon>
        <taxon>Lamiinae</taxon>
        <taxon>Acanthocinini</taxon>
        <taxon>Exocentrus</taxon>
    </lineage>
</organism>
<dbReference type="EMBL" id="JANEYG010000048">
    <property type="protein sequence ID" value="KAJ8915883.1"/>
    <property type="molecule type" value="Genomic_DNA"/>
</dbReference>
<name>A0AAV8VNQ9_9CUCU</name>
<dbReference type="Proteomes" id="UP001159042">
    <property type="component" value="Unassembled WGS sequence"/>
</dbReference>
<reference evidence="1 2" key="1">
    <citation type="journal article" date="2023" name="Insect Mol. Biol.">
        <title>Genome sequencing provides insights into the evolution of gene families encoding plant cell wall-degrading enzymes in longhorned beetles.</title>
        <authorList>
            <person name="Shin N.R."/>
            <person name="Okamura Y."/>
            <person name="Kirsch R."/>
            <person name="Pauchet Y."/>
        </authorList>
    </citation>
    <scope>NUCLEOTIDE SEQUENCE [LARGE SCALE GENOMIC DNA]</scope>
    <source>
        <strain evidence="1">EAD_L_NR</strain>
    </source>
</reference>
<dbReference type="AlphaFoldDB" id="A0AAV8VNQ9"/>
<sequence length="336" mass="37007">MCRALRAYHKSLSRSVVSSTVNSFTKEAYTIRKVTSKYMHKVDFRYKRHVLVVIFFLALLALSNSKESKYPRRRRGSFQATYPLENNIQIGGVDLESYGKSASIPLQQTDLYSPGVDEVLPLQSYESADVNLRVDLSDVRFQRRPQLHQFPTISYISSNAVDKPVQESQDFVPPQSLSFHHYHPPATPVNAAASNVPAQRGAVFLGSGAIGVVDLGGGAYALGSGSIGYSGQRSNPRSSFRAPLLPPVQAAPNLLPAAVPSSQPPPAPAPAQFDFSHPFLGFRRVKHVHSEEKPSAFGPAFFRRIIQSQSLSKQNLANIIDENLTRQNIEVSGYNL</sequence>
<proteinExistence type="predicted"/>
<evidence type="ECO:0000313" key="2">
    <source>
        <dbReference type="Proteomes" id="UP001159042"/>
    </source>
</evidence>
<gene>
    <name evidence="1" type="ORF">NQ315_015494</name>
</gene>
<accession>A0AAV8VNQ9</accession>
<protein>
    <submittedName>
        <fullName evidence="1">Uncharacterized protein</fullName>
    </submittedName>
</protein>